<evidence type="ECO:0000313" key="3">
    <source>
        <dbReference type="EMBL" id="CAK7230929.1"/>
    </source>
</evidence>
<keyword evidence="2" id="KW-1133">Transmembrane helix</keyword>
<evidence type="ECO:0008006" key="5">
    <source>
        <dbReference type="Google" id="ProtNLM"/>
    </source>
</evidence>
<dbReference type="EMBL" id="CAWUHD010000097">
    <property type="protein sequence ID" value="CAK7230929.1"/>
    <property type="molecule type" value="Genomic_DNA"/>
</dbReference>
<feature type="compositionally biased region" description="Basic and acidic residues" evidence="1">
    <location>
        <begin position="399"/>
        <end position="412"/>
    </location>
</feature>
<feature type="transmembrane region" description="Helical" evidence="2">
    <location>
        <begin position="12"/>
        <end position="33"/>
    </location>
</feature>
<comment type="caution">
    <text evidence="3">The sequence shown here is derived from an EMBL/GenBank/DDBJ whole genome shotgun (WGS) entry which is preliminary data.</text>
</comment>
<sequence>MTWYSSIHPQHAVQGVASLGLIAITTVGIYVGVRELLRPYHAANINYPPMPKTQYITQDTEDSLSLATLEKLLKHYNFSIRETAAKIVCDRAINDDDVLLVLLYGITRRDYDERMKNLRALAMLTDQHTLHRLNTAEGISAFVKSLEQCILTADEDGGGVVLDDDEDPNSSMIDDISFDEYYLRDIAEKLCLMFLAQLTEKFDVDLLVRFGFVRRWLAKQRWGPPEARIDNFARYLKYRDNRIADICRRLRDSPSGRKALEKAGLVAPRQPLQPKLLQLNLRASGSSSTATAGLPGTSNEQVSPRGMAAVEAATENSAQADAMIQTARGVLGALSAVASAVPENAGEGDAGDDVATSSPISTTGGSRSGQPRPPSQSSREEQRIRRQHREAMVLNDGSRPLRRDDIIERESD</sequence>
<keyword evidence="2" id="KW-0472">Membrane</keyword>
<gene>
    <name evidence="3" type="ORF">SEUCBS140593_007756</name>
</gene>
<reference evidence="3 4" key="1">
    <citation type="submission" date="2024-01" db="EMBL/GenBank/DDBJ databases">
        <authorList>
            <person name="Allen C."/>
            <person name="Tagirdzhanova G."/>
        </authorList>
    </citation>
    <scope>NUCLEOTIDE SEQUENCE [LARGE SCALE GENOMIC DNA]</scope>
</reference>
<proteinExistence type="predicted"/>
<accession>A0ABP0CFU9</accession>
<feature type="compositionally biased region" description="Low complexity" evidence="1">
    <location>
        <begin position="286"/>
        <end position="298"/>
    </location>
</feature>
<organism evidence="3 4">
    <name type="scientific">Sporothrix eucalyptigena</name>
    <dbReference type="NCBI Taxonomy" id="1812306"/>
    <lineage>
        <taxon>Eukaryota</taxon>
        <taxon>Fungi</taxon>
        <taxon>Dikarya</taxon>
        <taxon>Ascomycota</taxon>
        <taxon>Pezizomycotina</taxon>
        <taxon>Sordariomycetes</taxon>
        <taxon>Sordariomycetidae</taxon>
        <taxon>Ophiostomatales</taxon>
        <taxon>Ophiostomataceae</taxon>
        <taxon>Sporothrix</taxon>
    </lineage>
</organism>
<name>A0ABP0CFU9_9PEZI</name>
<keyword evidence="2" id="KW-0812">Transmembrane</keyword>
<evidence type="ECO:0000313" key="4">
    <source>
        <dbReference type="Proteomes" id="UP001642482"/>
    </source>
</evidence>
<dbReference type="Proteomes" id="UP001642482">
    <property type="component" value="Unassembled WGS sequence"/>
</dbReference>
<protein>
    <recommendedName>
        <fullName evidence="5">Cytoskeleton-associated protein</fullName>
    </recommendedName>
</protein>
<evidence type="ECO:0000256" key="2">
    <source>
        <dbReference type="SAM" id="Phobius"/>
    </source>
</evidence>
<evidence type="ECO:0000256" key="1">
    <source>
        <dbReference type="SAM" id="MobiDB-lite"/>
    </source>
</evidence>
<feature type="region of interest" description="Disordered" evidence="1">
    <location>
        <begin position="286"/>
        <end position="308"/>
    </location>
</feature>
<keyword evidence="4" id="KW-1185">Reference proteome</keyword>
<feature type="region of interest" description="Disordered" evidence="1">
    <location>
        <begin position="343"/>
        <end position="412"/>
    </location>
</feature>